<dbReference type="PANTHER" id="PTHR43820:SF6">
    <property type="entry name" value="ABC TRANSPORTER ATP-BINDING PROTEIN"/>
    <property type="match status" value="1"/>
</dbReference>
<reference evidence="8" key="1">
    <citation type="journal article" date="2014" name="Int. J. Syst. Evol. Microbiol.">
        <title>Complete genome sequence of Corynebacterium casei LMG S-19264T (=DSM 44701T), isolated from a smear-ripened cheese.</title>
        <authorList>
            <consortium name="US DOE Joint Genome Institute (JGI-PGF)"/>
            <person name="Walter F."/>
            <person name="Albersmeier A."/>
            <person name="Kalinowski J."/>
            <person name="Ruckert C."/>
        </authorList>
    </citation>
    <scope>NUCLEOTIDE SEQUENCE</scope>
    <source>
        <strain evidence="8">CGMCC 1.12919</strain>
    </source>
</reference>
<evidence type="ECO:0000313" key="8">
    <source>
        <dbReference type="EMBL" id="GGC87224.1"/>
    </source>
</evidence>
<name>A0A916UTJ9_9HYPH</name>
<dbReference type="InterPro" id="IPR027417">
    <property type="entry name" value="P-loop_NTPase"/>
</dbReference>
<evidence type="ECO:0000256" key="3">
    <source>
        <dbReference type="ARBA" id="ARBA00022741"/>
    </source>
</evidence>
<keyword evidence="4 8" id="KW-0067">ATP-binding</keyword>
<accession>A0A916UTJ9</accession>
<feature type="region of interest" description="Disordered" evidence="6">
    <location>
        <begin position="243"/>
        <end position="287"/>
    </location>
</feature>
<dbReference type="GO" id="GO:0015658">
    <property type="term" value="F:branched-chain amino acid transmembrane transporter activity"/>
    <property type="evidence" value="ECO:0007669"/>
    <property type="project" value="TreeGrafter"/>
</dbReference>
<comment type="similarity">
    <text evidence="1">Belongs to the ABC transporter superfamily.</text>
</comment>
<dbReference type="SMART" id="SM00382">
    <property type="entry name" value="AAA"/>
    <property type="match status" value="1"/>
</dbReference>
<dbReference type="CDD" id="cd03224">
    <property type="entry name" value="ABC_TM1139_LivF_branched"/>
    <property type="match status" value="1"/>
</dbReference>
<organism evidence="8 9">
    <name type="scientific">Chelatococcus reniformis</name>
    <dbReference type="NCBI Taxonomy" id="1494448"/>
    <lineage>
        <taxon>Bacteria</taxon>
        <taxon>Pseudomonadati</taxon>
        <taxon>Pseudomonadota</taxon>
        <taxon>Alphaproteobacteria</taxon>
        <taxon>Hyphomicrobiales</taxon>
        <taxon>Chelatococcaceae</taxon>
        <taxon>Chelatococcus</taxon>
    </lineage>
</organism>
<dbReference type="EMBL" id="BMGG01000010">
    <property type="protein sequence ID" value="GGC87224.1"/>
    <property type="molecule type" value="Genomic_DNA"/>
</dbReference>
<dbReference type="Proteomes" id="UP000637002">
    <property type="component" value="Unassembled WGS sequence"/>
</dbReference>
<evidence type="ECO:0000313" key="9">
    <source>
        <dbReference type="Proteomes" id="UP000637002"/>
    </source>
</evidence>
<evidence type="ECO:0000256" key="5">
    <source>
        <dbReference type="ARBA" id="ARBA00022970"/>
    </source>
</evidence>
<dbReference type="SUPFAM" id="SSF52540">
    <property type="entry name" value="P-loop containing nucleoside triphosphate hydrolases"/>
    <property type="match status" value="1"/>
</dbReference>
<evidence type="ECO:0000256" key="1">
    <source>
        <dbReference type="ARBA" id="ARBA00005417"/>
    </source>
</evidence>
<reference evidence="8" key="2">
    <citation type="submission" date="2020-09" db="EMBL/GenBank/DDBJ databases">
        <authorList>
            <person name="Sun Q."/>
            <person name="Zhou Y."/>
        </authorList>
    </citation>
    <scope>NUCLEOTIDE SEQUENCE</scope>
    <source>
        <strain evidence="8">CGMCC 1.12919</strain>
    </source>
</reference>
<evidence type="ECO:0000256" key="4">
    <source>
        <dbReference type="ARBA" id="ARBA00022840"/>
    </source>
</evidence>
<sequence length="287" mass="30710">MSILLDLERLSVRYNRLTALSDVSLEARAGEVTTVIGPNGAGKTSLVNAVMGLIPSRGRVTFPLWPKAALSTGARVRARICLVPETRDLFGPMTVLDNLRLGAFVARSERGFDMEARLAEVARLFPRLDERRHQQAQTLSGGERQMLALGRALMLRPRFLMLDEPSLGLAPLVVAEIFRVIEQLKRDGVAILLIEQNARAALRVADHAYVLEGGEVQLQGSAATVMADARVVGAYLGMGRTGGAQGPVAEPPERIEGGLASGSEASRPARDAGVHHARTRPAIGAAS</sequence>
<feature type="domain" description="ABC transporter" evidence="7">
    <location>
        <begin position="5"/>
        <end position="238"/>
    </location>
</feature>
<dbReference type="InterPro" id="IPR052156">
    <property type="entry name" value="BCAA_Transport_ATP-bd_LivF"/>
</dbReference>
<dbReference type="PROSITE" id="PS50893">
    <property type="entry name" value="ABC_TRANSPORTER_2"/>
    <property type="match status" value="1"/>
</dbReference>
<dbReference type="AlphaFoldDB" id="A0A916UTJ9"/>
<gene>
    <name evidence="8" type="ORF">GCM10010994_51450</name>
</gene>
<keyword evidence="3" id="KW-0547">Nucleotide-binding</keyword>
<dbReference type="InterPro" id="IPR003593">
    <property type="entry name" value="AAA+_ATPase"/>
</dbReference>
<protein>
    <submittedName>
        <fullName evidence="8">ABC transporter ATP-binding protein</fullName>
    </submittedName>
</protein>
<dbReference type="PANTHER" id="PTHR43820">
    <property type="entry name" value="HIGH-AFFINITY BRANCHED-CHAIN AMINO ACID TRANSPORT ATP-BINDING PROTEIN LIVF"/>
    <property type="match status" value="1"/>
</dbReference>
<dbReference type="Pfam" id="PF00005">
    <property type="entry name" value="ABC_tran"/>
    <property type="match status" value="1"/>
</dbReference>
<keyword evidence="5" id="KW-0029">Amino-acid transport</keyword>
<evidence type="ECO:0000256" key="2">
    <source>
        <dbReference type="ARBA" id="ARBA00022448"/>
    </source>
</evidence>
<dbReference type="GO" id="GO:0016887">
    <property type="term" value="F:ATP hydrolysis activity"/>
    <property type="evidence" value="ECO:0007669"/>
    <property type="project" value="InterPro"/>
</dbReference>
<dbReference type="RefSeq" id="WP_210324583.1">
    <property type="nucleotide sequence ID" value="NZ_BMGG01000010.1"/>
</dbReference>
<evidence type="ECO:0000259" key="7">
    <source>
        <dbReference type="PROSITE" id="PS50893"/>
    </source>
</evidence>
<dbReference type="Gene3D" id="3.40.50.300">
    <property type="entry name" value="P-loop containing nucleotide triphosphate hydrolases"/>
    <property type="match status" value="1"/>
</dbReference>
<dbReference type="InterPro" id="IPR017871">
    <property type="entry name" value="ABC_transporter-like_CS"/>
</dbReference>
<keyword evidence="9" id="KW-1185">Reference proteome</keyword>
<comment type="caution">
    <text evidence="8">The sequence shown here is derived from an EMBL/GenBank/DDBJ whole genome shotgun (WGS) entry which is preliminary data.</text>
</comment>
<dbReference type="GO" id="GO:0015807">
    <property type="term" value="P:L-amino acid transport"/>
    <property type="evidence" value="ECO:0007669"/>
    <property type="project" value="TreeGrafter"/>
</dbReference>
<dbReference type="InterPro" id="IPR003439">
    <property type="entry name" value="ABC_transporter-like_ATP-bd"/>
</dbReference>
<dbReference type="PROSITE" id="PS00211">
    <property type="entry name" value="ABC_TRANSPORTER_1"/>
    <property type="match status" value="1"/>
</dbReference>
<dbReference type="GO" id="GO:0005524">
    <property type="term" value="F:ATP binding"/>
    <property type="evidence" value="ECO:0007669"/>
    <property type="project" value="UniProtKB-KW"/>
</dbReference>
<keyword evidence="2" id="KW-0813">Transport</keyword>
<proteinExistence type="inferred from homology"/>
<evidence type="ECO:0000256" key="6">
    <source>
        <dbReference type="SAM" id="MobiDB-lite"/>
    </source>
</evidence>